<dbReference type="Proteomes" id="UP000015105">
    <property type="component" value="Chromosome 4D"/>
</dbReference>
<sequence length="103" mass="11300">DLPLHAQSQVDRPPTGARTLRQAARPAGHLMASVAELKEKHAAATASVNSLRERLRQRRQTLLDTDVEKYSKAQGRTAVSFNPTDLVCCRTLQGHSGKVRPFG</sequence>
<reference evidence="1" key="3">
    <citation type="journal article" date="2017" name="Nature">
        <title>Genome sequence of the progenitor of the wheat D genome Aegilops tauschii.</title>
        <authorList>
            <person name="Luo M.C."/>
            <person name="Gu Y.Q."/>
            <person name="Puiu D."/>
            <person name="Wang H."/>
            <person name="Twardziok S.O."/>
            <person name="Deal K.R."/>
            <person name="Huo N."/>
            <person name="Zhu T."/>
            <person name="Wang L."/>
            <person name="Wang Y."/>
            <person name="McGuire P.E."/>
            <person name="Liu S."/>
            <person name="Long H."/>
            <person name="Ramasamy R.K."/>
            <person name="Rodriguez J.C."/>
            <person name="Van S.L."/>
            <person name="Yuan L."/>
            <person name="Wang Z."/>
            <person name="Xia Z."/>
            <person name="Xiao L."/>
            <person name="Anderson O.D."/>
            <person name="Ouyang S."/>
            <person name="Liang Y."/>
            <person name="Zimin A.V."/>
            <person name="Pertea G."/>
            <person name="Qi P."/>
            <person name="Bennetzen J.L."/>
            <person name="Dai X."/>
            <person name="Dawson M.W."/>
            <person name="Muller H.G."/>
            <person name="Kugler K."/>
            <person name="Rivarola-Duarte L."/>
            <person name="Spannagl M."/>
            <person name="Mayer K.F.X."/>
            <person name="Lu F.H."/>
            <person name="Bevan M.W."/>
            <person name="Leroy P."/>
            <person name="Li P."/>
            <person name="You F.M."/>
            <person name="Sun Q."/>
            <person name="Liu Z."/>
            <person name="Lyons E."/>
            <person name="Wicker T."/>
            <person name="Salzberg S.L."/>
            <person name="Devos K.M."/>
            <person name="Dvorak J."/>
        </authorList>
    </citation>
    <scope>NUCLEOTIDE SEQUENCE [LARGE SCALE GENOMIC DNA]</scope>
    <source>
        <strain evidence="1">cv. AL8/78</strain>
    </source>
</reference>
<reference evidence="1" key="5">
    <citation type="journal article" date="2021" name="G3 (Bethesda)">
        <title>Aegilops tauschii genome assembly Aet v5.0 features greater sequence contiguity and improved annotation.</title>
        <authorList>
            <person name="Wang L."/>
            <person name="Zhu T."/>
            <person name="Rodriguez J.C."/>
            <person name="Deal K.R."/>
            <person name="Dubcovsky J."/>
            <person name="McGuire P.E."/>
            <person name="Lux T."/>
            <person name="Spannagl M."/>
            <person name="Mayer K.F.X."/>
            <person name="Baldrich P."/>
            <person name="Meyers B.C."/>
            <person name="Huo N."/>
            <person name="Gu Y.Q."/>
            <person name="Zhou H."/>
            <person name="Devos K.M."/>
            <person name="Bennetzen J.L."/>
            <person name="Unver T."/>
            <person name="Budak H."/>
            <person name="Gulick P.J."/>
            <person name="Galiba G."/>
            <person name="Kalapos B."/>
            <person name="Nelson D.R."/>
            <person name="Li P."/>
            <person name="You F.M."/>
            <person name="Luo M.C."/>
            <person name="Dvorak J."/>
        </authorList>
    </citation>
    <scope>NUCLEOTIDE SEQUENCE [LARGE SCALE GENOMIC DNA]</scope>
    <source>
        <strain evidence="1">cv. AL8/78</strain>
    </source>
</reference>
<protein>
    <submittedName>
        <fullName evidence="1">Uncharacterized protein</fullName>
    </submittedName>
</protein>
<accession>A0A453H1S4</accession>
<proteinExistence type="predicted"/>
<organism evidence="1 2">
    <name type="scientific">Aegilops tauschii subsp. strangulata</name>
    <name type="common">Goatgrass</name>
    <dbReference type="NCBI Taxonomy" id="200361"/>
    <lineage>
        <taxon>Eukaryota</taxon>
        <taxon>Viridiplantae</taxon>
        <taxon>Streptophyta</taxon>
        <taxon>Embryophyta</taxon>
        <taxon>Tracheophyta</taxon>
        <taxon>Spermatophyta</taxon>
        <taxon>Magnoliopsida</taxon>
        <taxon>Liliopsida</taxon>
        <taxon>Poales</taxon>
        <taxon>Poaceae</taxon>
        <taxon>BOP clade</taxon>
        <taxon>Pooideae</taxon>
        <taxon>Triticodae</taxon>
        <taxon>Triticeae</taxon>
        <taxon>Triticinae</taxon>
        <taxon>Aegilops</taxon>
    </lineage>
</organism>
<evidence type="ECO:0000313" key="2">
    <source>
        <dbReference type="Proteomes" id="UP000015105"/>
    </source>
</evidence>
<name>A0A453H1S4_AEGTS</name>
<reference evidence="2" key="1">
    <citation type="journal article" date="2014" name="Science">
        <title>Ancient hybridizations among the ancestral genomes of bread wheat.</title>
        <authorList>
            <consortium name="International Wheat Genome Sequencing Consortium,"/>
            <person name="Marcussen T."/>
            <person name="Sandve S.R."/>
            <person name="Heier L."/>
            <person name="Spannagl M."/>
            <person name="Pfeifer M."/>
            <person name="Jakobsen K.S."/>
            <person name="Wulff B.B."/>
            <person name="Steuernagel B."/>
            <person name="Mayer K.F."/>
            <person name="Olsen O.A."/>
        </authorList>
    </citation>
    <scope>NUCLEOTIDE SEQUENCE [LARGE SCALE GENOMIC DNA]</scope>
    <source>
        <strain evidence="2">cv. AL8/78</strain>
    </source>
</reference>
<evidence type="ECO:0000313" key="1">
    <source>
        <dbReference type="EnsemblPlants" id="AET4Gv20030000.3"/>
    </source>
</evidence>
<dbReference type="Gramene" id="AET4Gv20030000.3">
    <property type="protein sequence ID" value="AET4Gv20030000.3"/>
    <property type="gene ID" value="AET4Gv20030000"/>
</dbReference>
<reference evidence="1" key="4">
    <citation type="submission" date="2019-03" db="UniProtKB">
        <authorList>
            <consortium name="EnsemblPlants"/>
        </authorList>
    </citation>
    <scope>IDENTIFICATION</scope>
</reference>
<keyword evidence="2" id="KW-1185">Reference proteome</keyword>
<dbReference type="AlphaFoldDB" id="A0A453H1S4"/>
<reference evidence="2" key="2">
    <citation type="journal article" date="2017" name="Nat. Plants">
        <title>The Aegilops tauschii genome reveals multiple impacts of transposons.</title>
        <authorList>
            <person name="Zhao G."/>
            <person name="Zou C."/>
            <person name="Li K."/>
            <person name="Wang K."/>
            <person name="Li T."/>
            <person name="Gao L."/>
            <person name="Zhang X."/>
            <person name="Wang H."/>
            <person name="Yang Z."/>
            <person name="Liu X."/>
            <person name="Jiang W."/>
            <person name="Mao L."/>
            <person name="Kong X."/>
            <person name="Jiao Y."/>
            <person name="Jia J."/>
        </authorList>
    </citation>
    <scope>NUCLEOTIDE SEQUENCE [LARGE SCALE GENOMIC DNA]</scope>
    <source>
        <strain evidence="2">cv. AL8/78</strain>
    </source>
</reference>
<dbReference type="EnsemblPlants" id="AET4Gv20030000.3">
    <property type="protein sequence ID" value="AET4Gv20030000.3"/>
    <property type="gene ID" value="AET4Gv20030000"/>
</dbReference>